<keyword evidence="3" id="KW-1185">Reference proteome</keyword>
<gene>
    <name evidence="2" type="ORF">AKJ09_05529</name>
</gene>
<dbReference type="AlphaFoldDB" id="A0A0K1PZA1"/>
<reference evidence="2 3" key="1">
    <citation type="submission" date="2015-08" db="EMBL/GenBank/DDBJ databases">
        <authorList>
            <person name="Babu N.S."/>
            <person name="Beckwith C.J."/>
            <person name="Beseler K.G."/>
            <person name="Brison A."/>
            <person name="Carone J.V."/>
            <person name="Caskin T.P."/>
            <person name="Diamond M."/>
            <person name="Durham M.E."/>
            <person name="Foxe J.M."/>
            <person name="Go M."/>
            <person name="Henderson B.A."/>
            <person name="Jones I.B."/>
            <person name="McGettigan J.A."/>
            <person name="Micheletti S.J."/>
            <person name="Nasrallah M.E."/>
            <person name="Ortiz D."/>
            <person name="Piller C.R."/>
            <person name="Privatt S.R."/>
            <person name="Schneider S.L."/>
            <person name="Sharp S."/>
            <person name="Smith T.C."/>
            <person name="Stanton J.D."/>
            <person name="Ullery H.E."/>
            <person name="Wilson R.J."/>
            <person name="Serrano M.G."/>
            <person name="Buck G."/>
            <person name="Lee V."/>
            <person name="Wang Y."/>
            <person name="Carvalho R."/>
            <person name="Voegtly L."/>
            <person name="Shi R."/>
            <person name="Duckworth R."/>
            <person name="Johnson A."/>
            <person name="Loviza R."/>
            <person name="Walstead R."/>
            <person name="Shah Z."/>
            <person name="Kiflezghi M."/>
            <person name="Wade K."/>
            <person name="Ball S.L."/>
            <person name="Bradley K.W."/>
            <person name="Asai D.J."/>
            <person name="Bowman C.A."/>
            <person name="Russell D.A."/>
            <person name="Pope W.H."/>
            <person name="Jacobs-Sera D."/>
            <person name="Hendrix R.W."/>
            <person name="Hatfull G.F."/>
        </authorList>
    </citation>
    <scope>NUCLEOTIDE SEQUENCE [LARGE SCALE GENOMIC DNA]</scope>
    <source>
        <strain evidence="2 3">DSM 27648</strain>
    </source>
</reference>
<dbReference type="STRING" id="1391654.AKJ09_05529"/>
<accession>A0A0K1PZA1</accession>
<dbReference type="KEGG" id="llu:AKJ09_05529"/>
<feature type="region of interest" description="Disordered" evidence="1">
    <location>
        <begin position="1"/>
        <end position="20"/>
    </location>
</feature>
<dbReference type="EMBL" id="CP012333">
    <property type="protein sequence ID" value="AKU98865.1"/>
    <property type="molecule type" value="Genomic_DNA"/>
</dbReference>
<name>A0A0K1PZA1_9BACT</name>
<evidence type="ECO:0000256" key="1">
    <source>
        <dbReference type="SAM" id="MobiDB-lite"/>
    </source>
</evidence>
<dbReference type="Proteomes" id="UP000064967">
    <property type="component" value="Chromosome"/>
</dbReference>
<feature type="compositionally biased region" description="Basic residues" evidence="1">
    <location>
        <begin position="1"/>
        <end position="10"/>
    </location>
</feature>
<proteinExistence type="predicted"/>
<sequence length="41" mass="4870">MMKPSRHSRRDVRNVGSGRFRTTLSDRRHLVTTQGIERNFL</sequence>
<organism evidence="2 3">
    <name type="scientific">Labilithrix luteola</name>
    <dbReference type="NCBI Taxonomy" id="1391654"/>
    <lineage>
        <taxon>Bacteria</taxon>
        <taxon>Pseudomonadati</taxon>
        <taxon>Myxococcota</taxon>
        <taxon>Polyangia</taxon>
        <taxon>Polyangiales</taxon>
        <taxon>Labilitrichaceae</taxon>
        <taxon>Labilithrix</taxon>
    </lineage>
</organism>
<protein>
    <submittedName>
        <fullName evidence="2">Uncharacterized protein</fullName>
    </submittedName>
</protein>
<evidence type="ECO:0000313" key="2">
    <source>
        <dbReference type="EMBL" id="AKU98865.1"/>
    </source>
</evidence>
<evidence type="ECO:0000313" key="3">
    <source>
        <dbReference type="Proteomes" id="UP000064967"/>
    </source>
</evidence>